<dbReference type="AlphaFoldDB" id="A0A8H6XBP6"/>
<dbReference type="GO" id="GO:0016740">
    <property type="term" value="F:transferase activity"/>
    <property type="evidence" value="ECO:0007669"/>
    <property type="project" value="UniProtKB-KW"/>
</dbReference>
<reference evidence="5" key="1">
    <citation type="submission" date="2020-05" db="EMBL/GenBank/DDBJ databases">
        <title>Mycena genomes resolve the evolution of fungal bioluminescence.</title>
        <authorList>
            <person name="Tsai I.J."/>
        </authorList>
    </citation>
    <scope>NUCLEOTIDE SEQUENCE</scope>
    <source>
        <strain evidence="5">160909Yilan</strain>
    </source>
</reference>
<evidence type="ECO:0000259" key="4">
    <source>
        <dbReference type="PROSITE" id="PS50127"/>
    </source>
</evidence>
<feature type="compositionally biased region" description="Basic and acidic residues" evidence="3">
    <location>
        <begin position="552"/>
        <end position="565"/>
    </location>
</feature>
<feature type="compositionally biased region" description="Basic and acidic residues" evidence="3">
    <location>
        <begin position="100"/>
        <end position="112"/>
    </location>
</feature>
<dbReference type="CDD" id="cd23810">
    <property type="entry name" value="UBCc_BIRC6"/>
    <property type="match status" value="1"/>
</dbReference>
<dbReference type="Proteomes" id="UP000623467">
    <property type="component" value="Unassembled WGS sequence"/>
</dbReference>
<evidence type="ECO:0000256" key="2">
    <source>
        <dbReference type="ARBA" id="ARBA00022786"/>
    </source>
</evidence>
<keyword evidence="2" id="KW-0833">Ubl conjugation pathway</keyword>
<feature type="compositionally biased region" description="Gly residues" evidence="3">
    <location>
        <begin position="315"/>
        <end position="334"/>
    </location>
</feature>
<sequence length="847" mass="92890">MAGTSAKRPSSPSKAGNPKGCKRARVLPQDAEIVEIEEDEDDLEAVLALIKESEENEKRAKLQKSQGNTSTEVIDIDDDSEDDAAMARRLAVEWGTEPEPLTKESEENEKRQKSQGSASGEVIDIEDDAAMARRLAAEWGTEEPDLELDGGIVDVDAWEPSVEPANANGTKAAHANSIPPDEELAQFRSFFNATRSCANCGKPVKSPRGFVMFSAATTAGAFPPSLARLLHASCDSCGTNHCRGCFTPLECPNSCTGTAKNAKCTVTSCCAGVRALAIFECLGGFDRQFLGERATSDSRALALSQQMHKSSNSVGPGGTGYGTDSRGGGYGRGGGRGRGRGRGGKGKNARTAELISHWDEIVVRALNTLTSILPSPYADAAQVYDMLPHPSIGHLLSLSQLPVLLASLLRNDSITDWITRSEVYYAMIALLRRMADCELTVEVLIAHRFCVERSSGLEEWMWEDGEITWEKDKHGGIELGPPLYDHFKKLTKQCEAFLAGAQHIMEEDEDGGEDETIKAVSLCGDIIAARDDMERAMSVLGRESGDSSSTAKGKDKGKNRDPAVDMEKSYSQACENLSFKHVEIDYAQYNYFRELEHTEFSTRTPKNRLHLIKELATMATSLPPGIWVRVDEVRNDAIKVMIAGPEGTPYSGGLFEFDCFMPLTYPETPPLMHLRTTGGGAVRFNPNLYSNGKVCLSLLGTWPGRPEEQWSSSSTLLQVLVSIQSMILIDVPYYNEPGRGKANPKAQVSINYNCELSRHTCRWAMIEWLHDAHKNGIWKDVIASHFTIRKDKIRAKILEWAAKDRNIRSYSKSERSEIVEGLNHAAGAKSLDLVAEFDAGIARVGRW</sequence>
<protein>
    <submittedName>
        <fullName evidence="5">UBIQUITIN-CONJUGAT-2 domain-containing protein</fullName>
    </submittedName>
</protein>
<keyword evidence="6" id="KW-1185">Reference proteome</keyword>
<dbReference type="InterPro" id="IPR016135">
    <property type="entry name" value="UBQ-conjugating_enzyme/RWD"/>
</dbReference>
<feature type="domain" description="UBC core" evidence="4">
    <location>
        <begin position="606"/>
        <end position="765"/>
    </location>
</feature>
<dbReference type="EMBL" id="JACAZH010000033">
    <property type="protein sequence ID" value="KAF7337672.1"/>
    <property type="molecule type" value="Genomic_DNA"/>
</dbReference>
<feature type="compositionally biased region" description="Acidic residues" evidence="3">
    <location>
        <begin position="74"/>
        <end position="84"/>
    </location>
</feature>
<comment type="caution">
    <text evidence="5">The sequence shown here is derived from an EMBL/GenBank/DDBJ whole genome shotgun (WGS) entry which is preliminary data.</text>
</comment>
<evidence type="ECO:0000313" key="5">
    <source>
        <dbReference type="EMBL" id="KAF7337672.1"/>
    </source>
</evidence>
<name>A0A8H6XBP6_9AGAR</name>
<dbReference type="SMART" id="SM00212">
    <property type="entry name" value="UBCc"/>
    <property type="match status" value="1"/>
</dbReference>
<feature type="region of interest" description="Disordered" evidence="3">
    <location>
        <begin position="305"/>
        <end position="348"/>
    </location>
</feature>
<feature type="region of interest" description="Disordered" evidence="3">
    <location>
        <begin position="540"/>
        <end position="565"/>
    </location>
</feature>
<dbReference type="PANTHER" id="PTHR46116:SF39">
    <property type="entry name" value="BACULOVIRAL IAP REPEAT-CONTAINING PROTEIN 6"/>
    <property type="match status" value="1"/>
</dbReference>
<evidence type="ECO:0000256" key="3">
    <source>
        <dbReference type="SAM" id="MobiDB-lite"/>
    </source>
</evidence>
<dbReference type="SUPFAM" id="SSF54495">
    <property type="entry name" value="UBC-like"/>
    <property type="match status" value="1"/>
</dbReference>
<organism evidence="5 6">
    <name type="scientific">Mycena sanguinolenta</name>
    <dbReference type="NCBI Taxonomy" id="230812"/>
    <lineage>
        <taxon>Eukaryota</taxon>
        <taxon>Fungi</taxon>
        <taxon>Dikarya</taxon>
        <taxon>Basidiomycota</taxon>
        <taxon>Agaricomycotina</taxon>
        <taxon>Agaricomycetes</taxon>
        <taxon>Agaricomycetidae</taxon>
        <taxon>Agaricales</taxon>
        <taxon>Marasmiineae</taxon>
        <taxon>Mycenaceae</taxon>
        <taxon>Mycena</taxon>
    </lineage>
</organism>
<feature type="compositionally biased region" description="Basic residues" evidence="3">
    <location>
        <begin position="335"/>
        <end position="348"/>
    </location>
</feature>
<dbReference type="Gene3D" id="3.10.110.10">
    <property type="entry name" value="Ubiquitin Conjugating Enzyme"/>
    <property type="match status" value="1"/>
</dbReference>
<keyword evidence="1" id="KW-0808">Transferase</keyword>
<accession>A0A8H6XBP6</accession>
<gene>
    <name evidence="5" type="ORF">MSAN_02240700</name>
</gene>
<dbReference type="PROSITE" id="PS50127">
    <property type="entry name" value="UBC_2"/>
    <property type="match status" value="1"/>
</dbReference>
<dbReference type="InterPro" id="IPR000608">
    <property type="entry name" value="UBC"/>
</dbReference>
<feature type="region of interest" description="Disordered" evidence="3">
    <location>
        <begin position="1"/>
        <end position="26"/>
    </location>
</feature>
<proteinExistence type="predicted"/>
<feature type="compositionally biased region" description="Polar residues" evidence="3">
    <location>
        <begin position="305"/>
        <end position="314"/>
    </location>
</feature>
<dbReference type="OrthoDB" id="47801at2759"/>
<evidence type="ECO:0000313" key="6">
    <source>
        <dbReference type="Proteomes" id="UP000623467"/>
    </source>
</evidence>
<evidence type="ECO:0000256" key="1">
    <source>
        <dbReference type="ARBA" id="ARBA00022679"/>
    </source>
</evidence>
<dbReference type="PANTHER" id="PTHR46116">
    <property type="entry name" value="(E3-INDEPENDENT) E2 UBIQUITIN-CONJUGATING ENZYME"/>
    <property type="match status" value="1"/>
</dbReference>
<feature type="region of interest" description="Disordered" evidence="3">
    <location>
        <begin position="52"/>
        <end position="121"/>
    </location>
</feature>
<dbReference type="Pfam" id="PF00179">
    <property type="entry name" value="UQ_con"/>
    <property type="match status" value="1"/>
</dbReference>